<name>A0A8B3FMI4_9ACTN</name>
<keyword evidence="2" id="KW-0808">Transferase</keyword>
<feature type="domain" description="Glycosyltransferase 2-like" evidence="1">
    <location>
        <begin position="21"/>
        <end position="182"/>
    </location>
</feature>
<evidence type="ECO:0000259" key="1">
    <source>
        <dbReference type="Pfam" id="PF00535"/>
    </source>
</evidence>
<proteinExistence type="predicted"/>
<dbReference type="Proteomes" id="UP000279336">
    <property type="component" value="Unassembled WGS sequence"/>
</dbReference>
<gene>
    <name evidence="2" type="ORF">D7U36_06365</name>
</gene>
<dbReference type="SUPFAM" id="SSF53448">
    <property type="entry name" value="Nucleotide-diphospho-sugar transferases"/>
    <property type="match status" value="1"/>
</dbReference>
<dbReference type="PANTHER" id="PTHR43646">
    <property type="entry name" value="GLYCOSYLTRANSFERASE"/>
    <property type="match status" value="1"/>
</dbReference>
<dbReference type="InterPro" id="IPR029044">
    <property type="entry name" value="Nucleotide-diphossugar_trans"/>
</dbReference>
<evidence type="ECO:0000313" key="2">
    <source>
        <dbReference type="EMBL" id="RLP10232.1"/>
    </source>
</evidence>
<dbReference type="EMBL" id="RCIW01000008">
    <property type="protein sequence ID" value="RLP10232.1"/>
    <property type="molecule type" value="Genomic_DNA"/>
</dbReference>
<dbReference type="GO" id="GO:0016740">
    <property type="term" value="F:transferase activity"/>
    <property type="evidence" value="ECO:0007669"/>
    <property type="project" value="UniProtKB-KW"/>
</dbReference>
<accession>A0A8B3FMI4</accession>
<dbReference type="Pfam" id="PF00535">
    <property type="entry name" value="Glycos_transf_2"/>
    <property type="match status" value="1"/>
</dbReference>
<sequence length="338" mass="36662">MPRLRRRGDGEWLRERRQDTSVIIPARDEAANLRRFLPGVLDQGAGEVIVLDDGSRDDTAAVAEALGARVVVGEPLPAGWYGKPHACAQAAAAAGGGTLVFIDADVELSPGALDAVLASLDELGADLLTVMPPAHGLSWGGRVLAPLVNDVVLTWLPYPVLQSGLPRATCANGALIAMRREDYERVGGHRAVRAEILEDQRLAERCKAEGLRVVQVLGQRLVRVRMYDGYRASLRGFAKNTVDVHLGSRPLTVAGAVLHLVTFTLPWCRPARDRTDRALRAATVLERAASNLVQSRTGPADLAEGLLGPLTPLAALPGYVMTLRRVQEWKGRHYRRQR</sequence>
<evidence type="ECO:0000313" key="3">
    <source>
        <dbReference type="Proteomes" id="UP000279336"/>
    </source>
</evidence>
<dbReference type="PANTHER" id="PTHR43646:SF3">
    <property type="entry name" value="SLR1566 PROTEIN"/>
    <property type="match status" value="1"/>
</dbReference>
<dbReference type="AlphaFoldDB" id="A0A8B3FMI4"/>
<comment type="caution">
    <text evidence="2">The sequence shown here is derived from an EMBL/GenBank/DDBJ whole genome shotgun (WGS) entry which is preliminary data.</text>
</comment>
<dbReference type="Gene3D" id="3.90.550.10">
    <property type="entry name" value="Spore Coat Polysaccharide Biosynthesis Protein SpsA, Chain A"/>
    <property type="match status" value="1"/>
</dbReference>
<dbReference type="InterPro" id="IPR001173">
    <property type="entry name" value="Glyco_trans_2-like"/>
</dbReference>
<organism evidence="2 3">
    <name type="scientific">Propionibacterium australiense</name>
    <dbReference type="NCBI Taxonomy" id="119981"/>
    <lineage>
        <taxon>Bacteria</taxon>
        <taxon>Bacillati</taxon>
        <taxon>Actinomycetota</taxon>
        <taxon>Actinomycetes</taxon>
        <taxon>Propionibacteriales</taxon>
        <taxon>Propionibacteriaceae</taxon>
        <taxon>Propionibacterium</taxon>
    </lineage>
</organism>
<dbReference type="OrthoDB" id="9806525at2"/>
<protein>
    <submittedName>
        <fullName evidence="2">Glycosyltransferase</fullName>
    </submittedName>
</protein>
<reference evidence="2 3" key="1">
    <citation type="submission" date="2018-10" db="EMBL/GenBank/DDBJ databases">
        <title>Propionibacterium australiense Genome Sequencing and Assembly.</title>
        <authorList>
            <person name="Bernier A.-M."/>
            <person name="Bernard K."/>
        </authorList>
    </citation>
    <scope>NUCLEOTIDE SEQUENCE [LARGE SCALE GENOMIC DNA]</scope>
    <source>
        <strain evidence="2 3">NML98A078</strain>
    </source>
</reference>